<dbReference type="AlphaFoldDB" id="A0AAU7ZC66"/>
<name>A0AAU7ZC66_9BACT</name>
<keyword evidence="8" id="KW-0966">Cell projection</keyword>
<evidence type="ECO:0000256" key="1">
    <source>
        <dbReference type="ARBA" id="ARBA00004651"/>
    </source>
</evidence>
<evidence type="ECO:0000256" key="6">
    <source>
        <dbReference type="ARBA" id="ARBA00023136"/>
    </source>
</evidence>
<evidence type="ECO:0000256" key="4">
    <source>
        <dbReference type="ARBA" id="ARBA00022692"/>
    </source>
</evidence>
<feature type="transmembrane region" description="Helical" evidence="7">
    <location>
        <begin position="17"/>
        <end position="39"/>
    </location>
</feature>
<dbReference type="InterPro" id="IPR002191">
    <property type="entry name" value="Bac_export_3"/>
</dbReference>
<keyword evidence="8" id="KW-0969">Cilium</keyword>
<evidence type="ECO:0000256" key="7">
    <source>
        <dbReference type="SAM" id="Phobius"/>
    </source>
</evidence>
<comment type="subcellular location">
    <subcellularLocation>
        <location evidence="1">Cell membrane</location>
        <topology evidence="1">Multi-pass membrane protein</topology>
    </subcellularLocation>
</comment>
<accession>A0AAU7ZC66</accession>
<evidence type="ECO:0000256" key="3">
    <source>
        <dbReference type="ARBA" id="ARBA00022475"/>
    </source>
</evidence>
<dbReference type="PRINTS" id="PR00952">
    <property type="entry name" value="TYPE3IMQPROT"/>
</dbReference>
<reference evidence="8" key="2">
    <citation type="journal article" date="2024" name="Environ. Microbiol.">
        <title>Genome analysis and description of Tunturibacter gen. nov. expands the diversity of Terriglobia in tundra soils.</title>
        <authorList>
            <person name="Messyasz A."/>
            <person name="Mannisto M.K."/>
            <person name="Kerkhof L.J."/>
            <person name="Haggblom M.M."/>
        </authorList>
    </citation>
    <scope>NUCLEOTIDE SEQUENCE</scope>
    <source>
        <strain evidence="8">M8UP23</strain>
    </source>
</reference>
<evidence type="ECO:0000313" key="8">
    <source>
        <dbReference type="EMBL" id="XCB26193.1"/>
    </source>
</evidence>
<organism evidence="8">
    <name type="scientific">Tunturiibacter empetritectus</name>
    <dbReference type="NCBI Taxonomy" id="3069691"/>
    <lineage>
        <taxon>Bacteria</taxon>
        <taxon>Pseudomonadati</taxon>
        <taxon>Acidobacteriota</taxon>
        <taxon>Terriglobia</taxon>
        <taxon>Terriglobales</taxon>
        <taxon>Acidobacteriaceae</taxon>
        <taxon>Tunturiibacter</taxon>
    </lineage>
</organism>
<dbReference type="RefSeq" id="WP_353068811.1">
    <property type="nucleotide sequence ID" value="NZ_CP132932.1"/>
</dbReference>
<keyword evidence="8" id="KW-0282">Flagellum</keyword>
<gene>
    <name evidence="8" type="ORF">RBB75_17420</name>
</gene>
<dbReference type="KEGG" id="temp:RBB75_17420"/>
<keyword evidence="4 7" id="KW-0812">Transmembrane</keyword>
<proteinExistence type="inferred from homology"/>
<keyword evidence="6 7" id="KW-0472">Membrane</keyword>
<comment type="similarity">
    <text evidence="2">Belongs to the FliQ/MopD/SpaQ family.</text>
</comment>
<dbReference type="PANTHER" id="PTHR34040">
    <property type="entry name" value="FLAGELLAR BIOSYNTHETIC PROTEIN FLIQ"/>
    <property type="match status" value="1"/>
</dbReference>
<keyword evidence="5 7" id="KW-1133">Transmembrane helix</keyword>
<feature type="transmembrane region" description="Helical" evidence="7">
    <location>
        <begin position="51"/>
        <end position="70"/>
    </location>
</feature>
<dbReference type="EMBL" id="CP132932">
    <property type="protein sequence ID" value="XCB26193.1"/>
    <property type="molecule type" value="Genomic_DNA"/>
</dbReference>
<dbReference type="PIRSF" id="PIRSF004669">
    <property type="entry name" value="FliQ"/>
    <property type="match status" value="1"/>
</dbReference>
<sequence>MGPDQTVEIMRRVLIEAMLLSTPLLVTAALVSLAVSLLQTLTSVQEQTLTAVPRLVVVFVITVAVLPWMVHRLVGFTVRLFTDFHRYLG</sequence>
<evidence type="ECO:0000256" key="2">
    <source>
        <dbReference type="ARBA" id="ARBA00006156"/>
    </source>
</evidence>
<dbReference type="Pfam" id="PF01313">
    <property type="entry name" value="Bac_export_3"/>
    <property type="match status" value="1"/>
</dbReference>
<dbReference type="GO" id="GO:0009306">
    <property type="term" value="P:protein secretion"/>
    <property type="evidence" value="ECO:0007669"/>
    <property type="project" value="InterPro"/>
</dbReference>
<protein>
    <submittedName>
        <fullName evidence="8">Flagellar biosynthetic protein FliQ</fullName>
    </submittedName>
</protein>
<reference evidence="8" key="1">
    <citation type="submission" date="2023-08" db="EMBL/GenBank/DDBJ databases">
        <authorList>
            <person name="Messyasz A."/>
            <person name="Mannisto M.K."/>
            <person name="Kerkhof L.J."/>
            <person name="Haggblom M."/>
        </authorList>
    </citation>
    <scope>NUCLEOTIDE SEQUENCE</scope>
    <source>
        <strain evidence="8">M8UP23</strain>
    </source>
</reference>
<evidence type="ECO:0000256" key="5">
    <source>
        <dbReference type="ARBA" id="ARBA00022989"/>
    </source>
</evidence>
<dbReference type="PANTHER" id="PTHR34040:SF2">
    <property type="entry name" value="FLAGELLAR BIOSYNTHETIC PROTEIN FLIQ"/>
    <property type="match status" value="1"/>
</dbReference>
<keyword evidence="3" id="KW-1003">Cell membrane</keyword>
<dbReference type="GO" id="GO:0005886">
    <property type="term" value="C:plasma membrane"/>
    <property type="evidence" value="ECO:0007669"/>
    <property type="project" value="UniProtKB-SubCell"/>
</dbReference>